<dbReference type="Gene3D" id="1.20.1420.40">
    <property type="entry name" value="Decorin-binding protein"/>
    <property type="match status" value="1"/>
</dbReference>
<accession>A0ABZ0CPP8</accession>
<dbReference type="RefSeq" id="WP_316384057.1">
    <property type="nucleotide sequence ID" value="NZ_CP132471.1"/>
</dbReference>
<evidence type="ECO:0000313" key="2">
    <source>
        <dbReference type="EMBL" id="WNY69132.1"/>
    </source>
</evidence>
<dbReference type="PROSITE" id="PS51257">
    <property type="entry name" value="PROKAR_LIPOPROTEIN"/>
    <property type="match status" value="1"/>
</dbReference>
<reference evidence="2" key="1">
    <citation type="submission" date="2023-07" db="EMBL/GenBank/DDBJ databases">
        <title>Genome sequencing of multiple Borrelia sensu lato isolates.</title>
        <authorList>
            <person name="Mongodin E.F."/>
            <person name="Rudenko N."/>
            <person name="Fraser C.M."/>
            <person name="Schutzer S."/>
            <person name="Luft B."/>
            <person name="Morgan R."/>
            <person name="Chastens S."/>
            <person name="Qiu W."/>
        </authorList>
    </citation>
    <scope>NUCLEOTIDE SEQUENCE [LARGE SCALE GENOMIC DNA]</scope>
    <source>
        <strain evidence="2">PotiB3</strain>
    </source>
</reference>
<proteinExistence type="predicted"/>
<dbReference type="EMBL" id="CP132471">
    <property type="protein sequence ID" value="WNY69132.1"/>
    <property type="molecule type" value="Genomic_DNA"/>
</dbReference>
<evidence type="ECO:0000256" key="1">
    <source>
        <dbReference type="SAM" id="Coils"/>
    </source>
</evidence>
<gene>
    <name evidence="2" type="ORF">QIA44_04700</name>
</gene>
<dbReference type="InterPro" id="IPR038353">
    <property type="entry name" value="Decorin-db_sf"/>
</dbReference>
<dbReference type="Pfam" id="PF02352">
    <property type="entry name" value="Decorin_bind"/>
    <property type="match status" value="1"/>
</dbReference>
<keyword evidence="3" id="KW-1185">Reference proteome</keyword>
<sequence>MNKNNKIIIKSALIASLLIACGLSGEVKEKLESSTKSVKDGIDKIVKSAAEQGVDFKAFTKNATGGKIAGNPTVIRKAKIEGAELSEKFLQTIEEEATKLKGSSGSAKFSPMFDLMLEVAEALEVLGMQGMKDTVLKDIEERPADTAERILEIKNNMTVKLKKIKAKQIKELKEAEERKAKAATAGKKK</sequence>
<evidence type="ECO:0000313" key="3">
    <source>
        <dbReference type="Proteomes" id="UP001301963"/>
    </source>
</evidence>
<protein>
    <submittedName>
        <fullName evidence="2">DbpA/DbpB family decorin-binding adhesin</fullName>
    </submittedName>
</protein>
<organism evidence="2 3">
    <name type="scientific">Borreliella lusitaniae</name>
    <dbReference type="NCBI Taxonomy" id="100177"/>
    <lineage>
        <taxon>Bacteria</taxon>
        <taxon>Pseudomonadati</taxon>
        <taxon>Spirochaetota</taxon>
        <taxon>Spirochaetia</taxon>
        <taxon>Spirochaetales</taxon>
        <taxon>Borreliaceae</taxon>
        <taxon>Borreliella</taxon>
    </lineage>
</organism>
<keyword evidence="2" id="KW-0614">Plasmid</keyword>
<dbReference type="InterPro" id="IPR003332">
    <property type="entry name" value="Decorin-bd"/>
</dbReference>
<dbReference type="Proteomes" id="UP001301963">
    <property type="component" value="Plasmid lp54"/>
</dbReference>
<name>A0ABZ0CPP8_9SPIR</name>
<keyword evidence="1" id="KW-0175">Coiled coil</keyword>
<geneLocation type="plasmid" evidence="2 3">
    <name>lp54</name>
</geneLocation>
<feature type="coiled-coil region" evidence="1">
    <location>
        <begin position="158"/>
        <end position="185"/>
    </location>
</feature>